<dbReference type="SMART" id="SM00718">
    <property type="entry name" value="DM4_12"/>
    <property type="match status" value="1"/>
</dbReference>
<dbReference type="Pfam" id="PF07841">
    <property type="entry name" value="DM4_12"/>
    <property type="match status" value="1"/>
</dbReference>
<feature type="non-terminal residue" evidence="3">
    <location>
        <position position="1"/>
    </location>
</feature>
<evidence type="ECO:0000313" key="3">
    <source>
        <dbReference type="RefSeq" id="XP_034244908.1"/>
    </source>
</evidence>
<dbReference type="OrthoDB" id="6339724at2759"/>
<proteinExistence type="predicted"/>
<keyword evidence="2" id="KW-1185">Reference proteome</keyword>
<reference evidence="3" key="1">
    <citation type="submission" date="2025-08" db="UniProtKB">
        <authorList>
            <consortium name="RefSeq"/>
        </authorList>
    </citation>
    <scope>IDENTIFICATION</scope>
    <source>
        <tissue evidence="3">Total insect</tissue>
    </source>
</reference>
<dbReference type="PANTHER" id="PTHR21398:SF6">
    <property type="entry name" value="AGAP007094-PA"/>
    <property type="match status" value="1"/>
</dbReference>
<gene>
    <name evidence="3" type="primary">LOC117647310</name>
</gene>
<name>A0A6P8YXM0_THRPL</name>
<dbReference type="AlphaFoldDB" id="A0A6P8YXM0"/>
<sequence length="260" mass="28155">ADGAPRSRQKRLLWVTNDGRLALPPGTALTITPTISMPFVRYPPDGFLSNMSISLPFTIVFDKLGLTDNENPYGVLPAILGRSLSRTAGEAVADYIGELLSHRRRTREAGTPLPIPTRPSGVNLHGGERALLYTIVEDLLDNFGMDGKACLLRAICEVHGRSAESMRSLGVIGEMLQLFLTASKSPYSGQISEYVEAERAGAGDGECWPYFRDCPKSIFLPPRKSMYAPPDDPAATPSAEERTQPGAEATEALLHGNVVM</sequence>
<protein>
    <submittedName>
        <fullName evidence="3">Uncharacterized protein LOC117647310</fullName>
    </submittedName>
</protein>
<accession>A0A6P8YXM0</accession>
<organism evidence="3">
    <name type="scientific">Thrips palmi</name>
    <name type="common">Melon thrips</name>
    <dbReference type="NCBI Taxonomy" id="161013"/>
    <lineage>
        <taxon>Eukaryota</taxon>
        <taxon>Metazoa</taxon>
        <taxon>Ecdysozoa</taxon>
        <taxon>Arthropoda</taxon>
        <taxon>Hexapoda</taxon>
        <taxon>Insecta</taxon>
        <taxon>Pterygota</taxon>
        <taxon>Neoptera</taxon>
        <taxon>Paraneoptera</taxon>
        <taxon>Thysanoptera</taxon>
        <taxon>Terebrantia</taxon>
        <taxon>Thripoidea</taxon>
        <taxon>Thripidae</taxon>
        <taxon>Thrips</taxon>
    </lineage>
</organism>
<feature type="region of interest" description="Disordered" evidence="1">
    <location>
        <begin position="222"/>
        <end position="253"/>
    </location>
</feature>
<dbReference type="InterPro" id="IPR006631">
    <property type="entry name" value="DM4_12"/>
</dbReference>
<dbReference type="InParanoid" id="A0A6P8YXM0"/>
<dbReference type="KEGG" id="tpal:117647310"/>
<evidence type="ECO:0000256" key="1">
    <source>
        <dbReference type="SAM" id="MobiDB-lite"/>
    </source>
</evidence>
<dbReference type="GeneID" id="117647310"/>
<dbReference type="RefSeq" id="XP_034244908.1">
    <property type="nucleotide sequence ID" value="XM_034389017.1"/>
</dbReference>
<dbReference type="Proteomes" id="UP000515158">
    <property type="component" value="Unplaced"/>
</dbReference>
<evidence type="ECO:0000313" key="2">
    <source>
        <dbReference type="Proteomes" id="UP000515158"/>
    </source>
</evidence>
<dbReference type="PANTHER" id="PTHR21398">
    <property type="entry name" value="AGAP007094-PA"/>
    <property type="match status" value="1"/>
</dbReference>